<accession>A0A1R2CXW6</accession>
<comment type="caution">
    <text evidence="1">The sequence shown here is derived from an EMBL/GenBank/DDBJ whole genome shotgun (WGS) entry which is preliminary data.</text>
</comment>
<dbReference type="EMBL" id="MPUH01000036">
    <property type="protein sequence ID" value="OMJ93842.1"/>
    <property type="molecule type" value="Genomic_DNA"/>
</dbReference>
<evidence type="ECO:0000313" key="2">
    <source>
        <dbReference type="Proteomes" id="UP000187209"/>
    </source>
</evidence>
<reference evidence="1 2" key="1">
    <citation type="submission" date="2016-11" db="EMBL/GenBank/DDBJ databases">
        <title>The macronuclear genome of Stentor coeruleus: a giant cell with tiny introns.</title>
        <authorList>
            <person name="Slabodnick M."/>
            <person name="Ruby J.G."/>
            <person name="Reiff S.B."/>
            <person name="Swart E.C."/>
            <person name="Gosai S."/>
            <person name="Prabakaran S."/>
            <person name="Witkowska E."/>
            <person name="Larue G.E."/>
            <person name="Fisher S."/>
            <person name="Freeman R.M."/>
            <person name="Gunawardena J."/>
            <person name="Chu W."/>
            <person name="Stover N.A."/>
            <person name="Gregory B.D."/>
            <person name="Nowacki M."/>
            <person name="Derisi J."/>
            <person name="Roy S.W."/>
            <person name="Marshall W.F."/>
            <person name="Sood P."/>
        </authorList>
    </citation>
    <scope>NUCLEOTIDE SEQUENCE [LARGE SCALE GENOMIC DNA]</scope>
    <source>
        <strain evidence="1">WM001</strain>
    </source>
</reference>
<organism evidence="1 2">
    <name type="scientific">Stentor coeruleus</name>
    <dbReference type="NCBI Taxonomy" id="5963"/>
    <lineage>
        <taxon>Eukaryota</taxon>
        <taxon>Sar</taxon>
        <taxon>Alveolata</taxon>
        <taxon>Ciliophora</taxon>
        <taxon>Postciliodesmatophora</taxon>
        <taxon>Heterotrichea</taxon>
        <taxon>Heterotrichida</taxon>
        <taxon>Stentoridae</taxon>
        <taxon>Stentor</taxon>
    </lineage>
</organism>
<dbReference type="AlphaFoldDB" id="A0A1R2CXW6"/>
<proteinExistence type="predicted"/>
<dbReference type="Proteomes" id="UP000187209">
    <property type="component" value="Unassembled WGS sequence"/>
</dbReference>
<gene>
    <name evidence="1" type="ORF">SteCoe_3170</name>
</gene>
<evidence type="ECO:0000313" key="1">
    <source>
        <dbReference type="EMBL" id="OMJ93842.1"/>
    </source>
</evidence>
<name>A0A1R2CXW6_9CILI</name>
<protein>
    <submittedName>
        <fullName evidence="1">Uncharacterized protein</fullName>
    </submittedName>
</protein>
<keyword evidence="2" id="KW-1185">Reference proteome</keyword>
<sequence length="88" mass="10234">MNEYISAGILTERRIKNFALVGQQFKLTMTQKIKTSRAKLSPIKSKKIFRSAKVLVRNVSSPKMYDERIGVVSSKFQEELVRKLRLKF</sequence>